<keyword evidence="1" id="KW-0732">Signal</keyword>
<name>A0A4R1AS22_9BACI</name>
<keyword evidence="3" id="KW-1185">Reference proteome</keyword>
<dbReference type="Gene3D" id="2.60.40.10">
    <property type="entry name" value="Immunoglobulins"/>
    <property type="match status" value="1"/>
</dbReference>
<dbReference type="Pfam" id="PF08757">
    <property type="entry name" value="CotH"/>
    <property type="match status" value="1"/>
</dbReference>
<reference evidence="2 3" key="1">
    <citation type="submission" date="2019-03" db="EMBL/GenBank/DDBJ databases">
        <authorList>
            <person name="Jensen L."/>
            <person name="Storgaard J."/>
            <person name="Sulaj E."/>
            <person name="Schramm A."/>
            <person name="Marshall I.P.G."/>
        </authorList>
    </citation>
    <scope>NUCLEOTIDE SEQUENCE [LARGE SCALE GENOMIC DNA]</scope>
    <source>
        <strain evidence="2 3">2017H2G3</strain>
    </source>
</reference>
<keyword evidence="2" id="KW-0167">Capsid protein</keyword>
<dbReference type="PANTHER" id="PTHR40050:SF1">
    <property type="entry name" value="INNER SPORE COAT PROTEIN H"/>
    <property type="match status" value="1"/>
</dbReference>
<dbReference type="AlphaFoldDB" id="A0A4R1AS22"/>
<organism evidence="2 3">
    <name type="scientific">Cytobacillus praedii</name>
    <dbReference type="NCBI Taxonomy" id="1742358"/>
    <lineage>
        <taxon>Bacteria</taxon>
        <taxon>Bacillati</taxon>
        <taxon>Bacillota</taxon>
        <taxon>Bacilli</taxon>
        <taxon>Bacillales</taxon>
        <taxon>Bacillaceae</taxon>
        <taxon>Cytobacillus</taxon>
    </lineage>
</organism>
<keyword evidence="2" id="KW-0946">Virion</keyword>
<sequence>MKKYTVWLSLITLMLMISGCSKDPSPLKEEINGVEQIHENSEAKAFGEDERLYEFDKKDSVVTFYITIGNENEASFYELNNWYSIHNSDTTSPKLDIMIQEGTEKGIKEGLFGFDETEMNASIQLRGKSTRVAAQKSFKIKLFDSAGLWRGQKTLNLNKHPYDASRVRNKLSFDYFTKIPGLTSMRTQFVHLYVKDLTNKDSKGTFVDYGLYTQIEQANERFLAAHGLDSNGNLYKATNFEFFRYPDQLKLETDSAFNKEEFEKILENKGSNDNRKLLAMLDDVNNYSLNINEVVEKHFDKENYLTWVATNILMGNSDVTTQNFYLYCPSNSEKWYFLPWDYDGAWRSSPTVEQHSDLADWQDGLSNYWGSVLHKRFFKDSKNVEALSKKIEELTSIINPENTKKLLDEYYPTVSQFVKNSPDKDFLDIEIAEYDDVYYGIVNESLIHKEIYYKNLEKPMPFFLDDREVENKHYTFTWDPSYDIQGDDLFYTLQISTDPSFTHIIHEQKDMIETEFTYQLPKGTYYWRVIAKDSKGNVQTAFDLYEDEDGTKYFGVKKIIINE</sequence>
<evidence type="ECO:0000256" key="1">
    <source>
        <dbReference type="SAM" id="SignalP"/>
    </source>
</evidence>
<dbReference type="OrthoDB" id="3235126at2"/>
<dbReference type="EMBL" id="SJTH01000027">
    <property type="protein sequence ID" value="TCJ02763.1"/>
    <property type="molecule type" value="Genomic_DNA"/>
</dbReference>
<dbReference type="RefSeq" id="WP_131237745.1">
    <property type="nucleotide sequence ID" value="NZ_SJTH01000027.1"/>
</dbReference>
<evidence type="ECO:0000313" key="2">
    <source>
        <dbReference type="EMBL" id="TCJ02763.1"/>
    </source>
</evidence>
<protein>
    <submittedName>
        <fullName evidence="2">Spore coat protein</fullName>
    </submittedName>
</protein>
<feature type="signal peptide" evidence="1">
    <location>
        <begin position="1"/>
        <end position="22"/>
    </location>
</feature>
<dbReference type="InterPro" id="IPR013783">
    <property type="entry name" value="Ig-like_fold"/>
</dbReference>
<dbReference type="InterPro" id="IPR014867">
    <property type="entry name" value="Spore_coat_CotH_CotH2/3/7"/>
</dbReference>
<proteinExistence type="predicted"/>
<comment type="caution">
    <text evidence="2">The sequence shown here is derived from an EMBL/GenBank/DDBJ whole genome shotgun (WGS) entry which is preliminary data.</text>
</comment>
<dbReference type="Proteomes" id="UP000293846">
    <property type="component" value="Unassembled WGS sequence"/>
</dbReference>
<accession>A0A4R1AS22</accession>
<feature type="chain" id="PRO_5039597863" evidence="1">
    <location>
        <begin position="23"/>
        <end position="563"/>
    </location>
</feature>
<gene>
    <name evidence="2" type="ORF">E0Y62_17860</name>
</gene>
<dbReference type="PANTHER" id="PTHR40050">
    <property type="entry name" value="INNER SPORE COAT PROTEIN H"/>
    <property type="match status" value="1"/>
</dbReference>
<evidence type="ECO:0000313" key="3">
    <source>
        <dbReference type="Proteomes" id="UP000293846"/>
    </source>
</evidence>
<dbReference type="STRING" id="1742358.GCA_001439605_00034"/>
<dbReference type="PROSITE" id="PS51257">
    <property type="entry name" value="PROKAR_LIPOPROTEIN"/>
    <property type="match status" value="1"/>
</dbReference>